<dbReference type="AlphaFoldDB" id="A0AA86Q9X0"/>
<reference evidence="2 3" key="2">
    <citation type="submission" date="2024-07" db="EMBL/GenBank/DDBJ databases">
        <authorList>
            <person name="Akdeniz Z."/>
        </authorList>
    </citation>
    <scope>NUCLEOTIDE SEQUENCE [LARGE SCALE GENOMIC DNA]</scope>
</reference>
<dbReference type="EMBL" id="CATOUU010000831">
    <property type="protein sequence ID" value="CAI9952162.1"/>
    <property type="molecule type" value="Genomic_DNA"/>
</dbReference>
<keyword evidence="3" id="KW-1185">Reference proteome</keyword>
<organism evidence="1">
    <name type="scientific">Hexamita inflata</name>
    <dbReference type="NCBI Taxonomy" id="28002"/>
    <lineage>
        <taxon>Eukaryota</taxon>
        <taxon>Metamonada</taxon>
        <taxon>Diplomonadida</taxon>
        <taxon>Hexamitidae</taxon>
        <taxon>Hexamitinae</taxon>
        <taxon>Hexamita</taxon>
    </lineage>
</organism>
<name>A0AA86Q9X0_9EUKA</name>
<protein>
    <submittedName>
        <fullName evidence="2">Hypothetical_protein</fullName>
    </submittedName>
</protein>
<sequence>MKSILLSTLADSRHSSYLIPRSQLIKQIYLRETFWNCFGWHHSELYRKDYSIIEANVTNNSICRKENILEYQFHSELGKVRSLNKVSLLQLFTEPYSVTSHIINIILTDYKPLQFAKFSLMINHKQFSPISTMKYSRPSQNLLIVDNLDEVAYLSKLFIGLVAAFLQELILQKINEVMGVQK</sequence>
<gene>
    <name evidence="1" type="ORF">HINF_LOCUS39807</name>
    <name evidence="2" type="ORF">HINF_LOCUS6978</name>
</gene>
<reference evidence="1" key="1">
    <citation type="submission" date="2023-06" db="EMBL/GenBank/DDBJ databases">
        <authorList>
            <person name="Kurt Z."/>
        </authorList>
    </citation>
    <scope>NUCLEOTIDE SEQUENCE</scope>
</reference>
<evidence type="ECO:0000313" key="3">
    <source>
        <dbReference type="Proteomes" id="UP001642409"/>
    </source>
</evidence>
<evidence type="ECO:0000313" key="1">
    <source>
        <dbReference type="EMBL" id="CAI9952162.1"/>
    </source>
</evidence>
<dbReference type="EMBL" id="CAXDID020000014">
    <property type="protein sequence ID" value="CAL5982107.1"/>
    <property type="molecule type" value="Genomic_DNA"/>
</dbReference>
<evidence type="ECO:0000313" key="2">
    <source>
        <dbReference type="EMBL" id="CAL5982107.1"/>
    </source>
</evidence>
<proteinExistence type="predicted"/>
<accession>A0AA86Q9X0</accession>
<dbReference type="Proteomes" id="UP001642409">
    <property type="component" value="Unassembled WGS sequence"/>
</dbReference>
<comment type="caution">
    <text evidence="1">The sequence shown here is derived from an EMBL/GenBank/DDBJ whole genome shotgun (WGS) entry which is preliminary data.</text>
</comment>